<gene>
    <name evidence="1" type="ORF">A3C04_04405</name>
</gene>
<dbReference type="Proteomes" id="UP000178092">
    <property type="component" value="Unassembled WGS sequence"/>
</dbReference>
<evidence type="ECO:0000313" key="2">
    <source>
        <dbReference type="Proteomes" id="UP000178092"/>
    </source>
</evidence>
<comment type="caution">
    <text evidence="1">The sequence shown here is derived from an EMBL/GenBank/DDBJ whole genome shotgun (WGS) entry which is preliminary data.</text>
</comment>
<evidence type="ECO:0000313" key="1">
    <source>
        <dbReference type="EMBL" id="OHA67889.1"/>
    </source>
</evidence>
<evidence type="ECO:0008006" key="3">
    <source>
        <dbReference type="Google" id="ProtNLM"/>
    </source>
</evidence>
<proteinExistence type="predicted"/>
<accession>A0A1G2R683</accession>
<dbReference type="EMBL" id="MHTV01000001">
    <property type="protein sequence ID" value="OHA67889.1"/>
    <property type="molecule type" value="Genomic_DNA"/>
</dbReference>
<sequence>MYISALKSVQGAHSYDYVGNERVKFQNLVEDALQSELLDENGNPIVFVQQVTIVSFSYPPEIEAFLKEVQEVQFKKQQAEEQNAVNLALQKAEQTAADTRFNVAQKDANTEEARADGERRAKQAIASADAYAIKAKAEAGDEGIRKVQDALASSSAAYLEYQKTEQWNGTVPNFMMGESGVVPFINITP</sequence>
<protein>
    <recommendedName>
        <fullName evidence="3">Band 7 domain-containing protein</fullName>
    </recommendedName>
</protein>
<organism evidence="1 2">
    <name type="scientific">Candidatus Wildermuthbacteria bacterium RIFCSPHIGHO2_02_FULL_45_25</name>
    <dbReference type="NCBI Taxonomy" id="1802450"/>
    <lineage>
        <taxon>Bacteria</taxon>
        <taxon>Candidatus Wildermuthiibacteriota</taxon>
    </lineage>
</organism>
<reference evidence="1 2" key="1">
    <citation type="journal article" date="2016" name="Nat. Commun.">
        <title>Thousands of microbial genomes shed light on interconnected biogeochemical processes in an aquifer system.</title>
        <authorList>
            <person name="Anantharaman K."/>
            <person name="Brown C.T."/>
            <person name="Hug L.A."/>
            <person name="Sharon I."/>
            <person name="Castelle C.J."/>
            <person name="Probst A.J."/>
            <person name="Thomas B.C."/>
            <person name="Singh A."/>
            <person name="Wilkins M.J."/>
            <person name="Karaoz U."/>
            <person name="Brodie E.L."/>
            <person name="Williams K.H."/>
            <person name="Hubbard S.S."/>
            <person name="Banfield J.F."/>
        </authorList>
    </citation>
    <scope>NUCLEOTIDE SEQUENCE [LARGE SCALE GENOMIC DNA]</scope>
</reference>
<name>A0A1G2R683_9BACT</name>
<dbReference type="AlphaFoldDB" id="A0A1G2R683"/>